<evidence type="ECO:0000313" key="2">
    <source>
        <dbReference type="Proteomes" id="UP000241193"/>
    </source>
</evidence>
<comment type="caution">
    <text evidence="1">The sequence shown here is derived from an EMBL/GenBank/DDBJ whole genome shotgun (WGS) entry which is preliminary data.</text>
</comment>
<dbReference type="OrthoDB" id="9800503at2"/>
<keyword evidence="2" id="KW-1185">Reference proteome</keyword>
<reference evidence="1 2" key="1">
    <citation type="submission" date="2018-03" db="EMBL/GenBank/DDBJ databases">
        <authorList>
            <person name="Keele B.F."/>
        </authorList>
    </citation>
    <scope>NUCLEOTIDE SEQUENCE [LARGE SCALE GENOMIC DNA]</scope>
    <source>
        <strain evidence="1 2">D20</strain>
    </source>
</reference>
<protein>
    <recommendedName>
        <fullName evidence="3">Antitoxin</fullName>
    </recommendedName>
</protein>
<reference evidence="1 2" key="2">
    <citation type="submission" date="2018-04" db="EMBL/GenBank/DDBJ databases">
        <title>Thauera lacus sp. nov., isolated from an saline lake in Inner Mongolia, China.</title>
        <authorList>
            <person name="Liang Q.-Y."/>
        </authorList>
    </citation>
    <scope>NUCLEOTIDE SEQUENCE [LARGE SCALE GENOMIC DNA]</scope>
    <source>
        <strain evidence="1 2">D20</strain>
    </source>
</reference>
<dbReference type="Proteomes" id="UP000241193">
    <property type="component" value="Unassembled WGS sequence"/>
</dbReference>
<accession>A0A2T4IKA8</accession>
<gene>
    <name evidence="1" type="ORF">C8261_01970</name>
</gene>
<dbReference type="EMBL" id="PZKC01000001">
    <property type="protein sequence ID" value="PTD98201.1"/>
    <property type="molecule type" value="Genomic_DNA"/>
</dbReference>
<proteinExistence type="predicted"/>
<evidence type="ECO:0000313" key="1">
    <source>
        <dbReference type="EMBL" id="PTD98201.1"/>
    </source>
</evidence>
<organism evidence="1 2">
    <name type="scientific">Pseudothauera lacus</name>
    <dbReference type="NCBI Taxonomy" id="2136175"/>
    <lineage>
        <taxon>Bacteria</taxon>
        <taxon>Pseudomonadati</taxon>
        <taxon>Pseudomonadota</taxon>
        <taxon>Betaproteobacteria</taxon>
        <taxon>Rhodocyclales</taxon>
        <taxon>Zoogloeaceae</taxon>
        <taxon>Pseudothauera</taxon>
    </lineage>
</organism>
<dbReference type="RefSeq" id="WP_107491961.1">
    <property type="nucleotide sequence ID" value="NZ_PZKC01000001.1"/>
</dbReference>
<evidence type="ECO:0008006" key="3">
    <source>
        <dbReference type="Google" id="ProtNLM"/>
    </source>
</evidence>
<name>A0A2T4IKA8_9RHOO</name>
<sequence length="63" mass="6632">MTRAIPSTFIDIDDACGQFEALIERALNGETIVLSRAGIPLVRLEPCAARPDDSSLAPAHPAG</sequence>
<dbReference type="AlphaFoldDB" id="A0A2T4IKA8"/>